<dbReference type="GO" id="GO:0000155">
    <property type="term" value="F:phosphorelay sensor kinase activity"/>
    <property type="evidence" value="ECO:0007669"/>
    <property type="project" value="InterPro"/>
</dbReference>
<dbReference type="SUPFAM" id="SSF47384">
    <property type="entry name" value="Homodimeric domain of signal transducing histidine kinase"/>
    <property type="match status" value="1"/>
</dbReference>
<gene>
    <name evidence="16" type="ORF">NHF51_13050</name>
</gene>
<evidence type="ECO:0000256" key="10">
    <source>
        <dbReference type="ARBA" id="ARBA00022989"/>
    </source>
</evidence>
<evidence type="ECO:0000259" key="14">
    <source>
        <dbReference type="PROSITE" id="PS50109"/>
    </source>
</evidence>
<keyword evidence="8" id="KW-0418">Kinase</keyword>
<dbReference type="Pfam" id="PF02518">
    <property type="entry name" value="HATPase_c"/>
    <property type="match status" value="1"/>
</dbReference>
<keyword evidence="5" id="KW-0808">Transferase</keyword>
<feature type="modified residue" description="4-aspartylphosphate" evidence="13">
    <location>
        <position position="625"/>
    </location>
</feature>
<dbReference type="Gene3D" id="3.40.50.2300">
    <property type="match status" value="1"/>
</dbReference>
<comment type="catalytic activity">
    <reaction evidence="1">
        <text>ATP + protein L-histidine = ADP + protein N-phospho-L-histidine.</text>
        <dbReference type="EC" id="2.7.13.3"/>
    </reaction>
</comment>
<feature type="domain" description="Histidine kinase" evidence="14">
    <location>
        <begin position="340"/>
        <end position="556"/>
    </location>
</feature>
<dbReference type="FunFam" id="3.30.565.10:FF:000010">
    <property type="entry name" value="Sensor histidine kinase RcsC"/>
    <property type="match status" value="1"/>
</dbReference>
<evidence type="ECO:0000256" key="12">
    <source>
        <dbReference type="ARBA" id="ARBA00023136"/>
    </source>
</evidence>
<dbReference type="SMART" id="SM00448">
    <property type="entry name" value="REC"/>
    <property type="match status" value="1"/>
</dbReference>
<dbReference type="InterPro" id="IPR036890">
    <property type="entry name" value="HATPase_C_sf"/>
</dbReference>
<comment type="subcellular location">
    <subcellularLocation>
        <location evidence="2">Membrane</location>
    </subcellularLocation>
</comment>
<evidence type="ECO:0000313" key="17">
    <source>
        <dbReference type="Proteomes" id="UP001056890"/>
    </source>
</evidence>
<evidence type="ECO:0000256" key="3">
    <source>
        <dbReference type="ARBA" id="ARBA00012438"/>
    </source>
</evidence>
<sequence length="698" mass="77037">MIGNTELEALGDKLQTTLVELVRCREREAKYRQESQALLCGVATLADAQSLEQVLDSLIQTLKPFIGFEHADVVAWGGASGTTHLSTQPEETGRPWPLTPLFSRAIAGETLVIYDPSQLPELAPLAGAAGWASVMMTGLQAPGFSGVLICRHGAVGTFDLKSKAAMQRCRPLISQALVNIAYRARLQEQVELKTLALQASEQRFRSFAAMASDWFWETDPEHRLSYVSAPGYRRELIARQVGRSLYDFAHDPQDPEWCKYRRLIALQLPVRAMRTQVVLARGPRWMELNAEPCFDADGVFIGYRGTAREIDNQIRREQELARARDEAETANRAKSQFLAMMTHEIRSPMNAVLGMLDLLQYGRLEAQQQALLGHATHSAHLLQTIIDDVLDFSKIESHTLALHAEPLQPARLCQALVEPLQAQASAKGIRLHWQLDESVPDWLQGDSVRLSQVIGNLLGNAVKFTATGSVQLALGWQDERLRVSVTDTGIGISAEDQGLLFEPFFQVDSSATRRFSGSGLGLAISRRLVQLMGGEICLQSTPGQGSRFWFELPGMAAPCIDPGQPVTDALAMLDLDVLVVEDSPVNQLVVSLMLQKLVCRVRLAANGLEALAQVNERRPDLILMDMRMPHMDGLEATRRLREMGCGIPIVALTANAMTEDRARCLAQGMNDFLAKPISLARLRSCLQRHCGTVNPGSR</sequence>
<evidence type="ECO:0000313" key="16">
    <source>
        <dbReference type="EMBL" id="USV56282.1"/>
    </source>
</evidence>
<dbReference type="EMBL" id="CP099717">
    <property type="protein sequence ID" value="USV56282.1"/>
    <property type="molecule type" value="Genomic_DNA"/>
</dbReference>
<keyword evidence="4 13" id="KW-0597">Phosphoprotein</keyword>
<dbReference type="InterPro" id="IPR005467">
    <property type="entry name" value="His_kinase_dom"/>
</dbReference>
<dbReference type="CDD" id="cd16922">
    <property type="entry name" value="HATPase_EvgS-ArcB-TorS-like"/>
    <property type="match status" value="1"/>
</dbReference>
<evidence type="ECO:0000256" key="8">
    <source>
        <dbReference type="ARBA" id="ARBA00022777"/>
    </source>
</evidence>
<keyword evidence="7" id="KW-0547">Nucleotide-binding</keyword>
<dbReference type="RefSeq" id="WP_252994626.1">
    <property type="nucleotide sequence ID" value="NZ_CP099717.1"/>
</dbReference>
<keyword evidence="10" id="KW-1133">Transmembrane helix</keyword>
<evidence type="ECO:0000256" key="4">
    <source>
        <dbReference type="ARBA" id="ARBA00022553"/>
    </source>
</evidence>
<dbReference type="InterPro" id="IPR001789">
    <property type="entry name" value="Sig_transdc_resp-reg_receiver"/>
</dbReference>
<keyword evidence="17" id="KW-1185">Reference proteome</keyword>
<dbReference type="CDD" id="cd00082">
    <property type="entry name" value="HisKA"/>
    <property type="match status" value="1"/>
</dbReference>
<dbReference type="Gene3D" id="3.30.565.10">
    <property type="entry name" value="Histidine kinase-like ATPase, C-terminal domain"/>
    <property type="match status" value="1"/>
</dbReference>
<organism evidence="16 17">
    <name type="scientific">Aeromonas encheleia</name>
    <dbReference type="NCBI Taxonomy" id="73010"/>
    <lineage>
        <taxon>Bacteria</taxon>
        <taxon>Pseudomonadati</taxon>
        <taxon>Pseudomonadota</taxon>
        <taxon>Gammaproteobacteria</taxon>
        <taxon>Aeromonadales</taxon>
        <taxon>Aeromonadaceae</taxon>
        <taxon>Aeromonas</taxon>
    </lineage>
</organism>
<evidence type="ECO:0000256" key="11">
    <source>
        <dbReference type="ARBA" id="ARBA00023012"/>
    </source>
</evidence>
<evidence type="ECO:0000259" key="15">
    <source>
        <dbReference type="PROSITE" id="PS50110"/>
    </source>
</evidence>
<dbReference type="InterPro" id="IPR003661">
    <property type="entry name" value="HisK_dim/P_dom"/>
</dbReference>
<dbReference type="AlphaFoldDB" id="A0AAE9MEA1"/>
<dbReference type="GO" id="GO:0016020">
    <property type="term" value="C:membrane"/>
    <property type="evidence" value="ECO:0007669"/>
    <property type="project" value="UniProtKB-SubCell"/>
</dbReference>
<dbReference type="InterPro" id="IPR011006">
    <property type="entry name" value="CheY-like_superfamily"/>
</dbReference>
<dbReference type="PANTHER" id="PTHR45339">
    <property type="entry name" value="HYBRID SIGNAL TRANSDUCTION HISTIDINE KINASE J"/>
    <property type="match status" value="1"/>
</dbReference>
<dbReference type="PROSITE" id="PS50110">
    <property type="entry name" value="RESPONSE_REGULATORY"/>
    <property type="match status" value="1"/>
</dbReference>
<dbReference type="InterPro" id="IPR004358">
    <property type="entry name" value="Sig_transdc_His_kin-like_C"/>
</dbReference>
<keyword evidence="11" id="KW-0902">Two-component regulatory system</keyword>
<evidence type="ECO:0000256" key="5">
    <source>
        <dbReference type="ARBA" id="ARBA00022679"/>
    </source>
</evidence>
<dbReference type="SMART" id="SM00387">
    <property type="entry name" value="HATPase_c"/>
    <property type="match status" value="1"/>
</dbReference>
<feature type="domain" description="Response regulatory" evidence="15">
    <location>
        <begin position="576"/>
        <end position="690"/>
    </location>
</feature>
<dbReference type="Pfam" id="PF00072">
    <property type="entry name" value="Response_reg"/>
    <property type="match status" value="1"/>
</dbReference>
<dbReference type="Gene3D" id="1.10.287.130">
    <property type="match status" value="1"/>
</dbReference>
<dbReference type="InterPro" id="IPR029016">
    <property type="entry name" value="GAF-like_dom_sf"/>
</dbReference>
<dbReference type="PRINTS" id="PR00344">
    <property type="entry name" value="BCTRLSENSOR"/>
</dbReference>
<dbReference type="SUPFAM" id="SSF55874">
    <property type="entry name" value="ATPase domain of HSP90 chaperone/DNA topoisomerase II/histidine kinase"/>
    <property type="match status" value="1"/>
</dbReference>
<dbReference type="Proteomes" id="UP001056890">
    <property type="component" value="Chromosome"/>
</dbReference>
<proteinExistence type="predicted"/>
<evidence type="ECO:0000256" key="1">
    <source>
        <dbReference type="ARBA" id="ARBA00000085"/>
    </source>
</evidence>
<protein>
    <recommendedName>
        <fullName evidence="3">histidine kinase</fullName>
        <ecNumber evidence="3">2.7.13.3</ecNumber>
    </recommendedName>
</protein>
<reference evidence="16" key="1">
    <citation type="submission" date="2022-06" db="EMBL/GenBank/DDBJ databases">
        <title>Complete Genome of Aeromonas sp. Strain SOD01 Isolated from an Urban Freshwater Stream.</title>
        <authorList>
            <person name="Williams L.E."/>
            <person name="Brysgel T."/>
            <person name="Capestro E.M."/>
            <person name="Foltz G.V."/>
            <person name="Gardner A.E."/>
            <person name="Ingrassia J."/>
            <person name="Peterson E."/>
            <person name="Arruda J."/>
            <person name="Flaherty I."/>
            <person name="Hunt M."/>
            <person name="Pappas G."/>
            <person name="Ramsaran S."/>
            <person name="Rocha M."/>
        </authorList>
    </citation>
    <scope>NUCLEOTIDE SEQUENCE</scope>
    <source>
        <strain evidence="16">SOD01</strain>
    </source>
</reference>
<dbReference type="Gene3D" id="3.30.450.20">
    <property type="entry name" value="PAS domain"/>
    <property type="match status" value="1"/>
</dbReference>
<dbReference type="Gene3D" id="3.30.450.40">
    <property type="match status" value="1"/>
</dbReference>
<evidence type="ECO:0000256" key="6">
    <source>
        <dbReference type="ARBA" id="ARBA00022692"/>
    </source>
</evidence>
<dbReference type="CDD" id="cd17546">
    <property type="entry name" value="REC_hyHK_CKI1_RcsC-like"/>
    <property type="match status" value="1"/>
</dbReference>
<evidence type="ECO:0000256" key="7">
    <source>
        <dbReference type="ARBA" id="ARBA00022741"/>
    </source>
</evidence>
<dbReference type="PANTHER" id="PTHR45339:SF1">
    <property type="entry name" value="HYBRID SIGNAL TRANSDUCTION HISTIDINE KINASE J"/>
    <property type="match status" value="1"/>
</dbReference>
<dbReference type="SUPFAM" id="SSF52172">
    <property type="entry name" value="CheY-like"/>
    <property type="match status" value="1"/>
</dbReference>
<dbReference type="FunFam" id="1.10.287.130:FF:000004">
    <property type="entry name" value="Ethylene receptor 1"/>
    <property type="match status" value="1"/>
</dbReference>
<name>A0AAE9MEA1_9GAMM</name>
<dbReference type="InterPro" id="IPR003594">
    <property type="entry name" value="HATPase_dom"/>
</dbReference>
<keyword evidence="9 16" id="KW-0067">ATP-binding</keyword>
<accession>A0AAE9MEA1</accession>
<dbReference type="InterPro" id="IPR035965">
    <property type="entry name" value="PAS-like_dom_sf"/>
</dbReference>
<keyword evidence="12" id="KW-0472">Membrane</keyword>
<dbReference type="PROSITE" id="PS50109">
    <property type="entry name" value="HIS_KIN"/>
    <property type="match status" value="1"/>
</dbReference>
<dbReference type="SMART" id="SM00388">
    <property type="entry name" value="HisKA"/>
    <property type="match status" value="1"/>
</dbReference>
<dbReference type="EC" id="2.7.13.3" evidence="3"/>
<evidence type="ECO:0000256" key="13">
    <source>
        <dbReference type="PROSITE-ProRule" id="PRU00169"/>
    </source>
</evidence>
<evidence type="ECO:0000256" key="2">
    <source>
        <dbReference type="ARBA" id="ARBA00004370"/>
    </source>
</evidence>
<dbReference type="SUPFAM" id="SSF55785">
    <property type="entry name" value="PYP-like sensor domain (PAS domain)"/>
    <property type="match status" value="1"/>
</dbReference>
<dbReference type="GO" id="GO:0005524">
    <property type="term" value="F:ATP binding"/>
    <property type="evidence" value="ECO:0007669"/>
    <property type="project" value="UniProtKB-KW"/>
</dbReference>
<dbReference type="Pfam" id="PF00512">
    <property type="entry name" value="HisKA"/>
    <property type="match status" value="1"/>
</dbReference>
<dbReference type="InterPro" id="IPR036097">
    <property type="entry name" value="HisK_dim/P_sf"/>
</dbReference>
<keyword evidence="6" id="KW-0812">Transmembrane</keyword>
<evidence type="ECO:0000256" key="9">
    <source>
        <dbReference type="ARBA" id="ARBA00022840"/>
    </source>
</evidence>